<evidence type="ECO:0000313" key="7">
    <source>
        <dbReference type="Proteomes" id="UP000887458"/>
    </source>
</evidence>
<dbReference type="Pfam" id="PF00676">
    <property type="entry name" value="E1_dh"/>
    <property type="match status" value="1"/>
</dbReference>
<proteinExistence type="inferred from homology"/>
<keyword evidence="3 4" id="KW-0560">Oxidoreductase</keyword>
<dbReference type="PANTHER" id="PTHR43380:SF1">
    <property type="entry name" value="2-OXOISOVALERATE DEHYDROGENASE SUBUNIT ALPHA, MITOCHONDRIAL"/>
    <property type="match status" value="1"/>
</dbReference>
<feature type="non-terminal residue" evidence="6">
    <location>
        <position position="1"/>
    </location>
</feature>
<dbReference type="InterPro" id="IPR029061">
    <property type="entry name" value="THDP-binding"/>
</dbReference>
<accession>A0ABQ8ISV3</accession>
<dbReference type="CDD" id="cd02000">
    <property type="entry name" value="TPP_E1_PDC_ADC_BCADC"/>
    <property type="match status" value="1"/>
</dbReference>
<reference evidence="6 7" key="1">
    <citation type="journal article" date="2018" name="J. Allergy Clin. Immunol.">
        <title>High-quality assembly of Dermatophagoides pteronyssinus genome and transcriptome reveals a wide range of novel allergens.</title>
        <authorList>
            <person name="Liu X.Y."/>
            <person name="Yang K.Y."/>
            <person name="Wang M.Q."/>
            <person name="Kwok J.S."/>
            <person name="Zeng X."/>
            <person name="Yang Z."/>
            <person name="Xiao X.J."/>
            <person name="Lau C.P."/>
            <person name="Li Y."/>
            <person name="Huang Z.M."/>
            <person name="Ba J.G."/>
            <person name="Yim A.K."/>
            <person name="Ouyang C.Y."/>
            <person name="Ngai S.M."/>
            <person name="Chan T.F."/>
            <person name="Leung E.L."/>
            <person name="Liu L."/>
            <person name="Liu Z.G."/>
            <person name="Tsui S.K."/>
        </authorList>
    </citation>
    <scope>NUCLEOTIDE SEQUENCE [LARGE SCALE GENOMIC DNA]</scope>
    <source>
        <strain evidence="6">Derp</strain>
    </source>
</reference>
<evidence type="ECO:0000256" key="4">
    <source>
        <dbReference type="RuleBase" id="RU365014"/>
    </source>
</evidence>
<keyword evidence="4" id="KW-0786">Thiamine pyrophosphate</keyword>
<keyword evidence="2" id="KW-0809">Transit peptide</keyword>
<feature type="domain" description="Dehydrogenase E1 component" evidence="5">
    <location>
        <begin position="98"/>
        <end position="380"/>
    </location>
</feature>
<evidence type="ECO:0000256" key="3">
    <source>
        <dbReference type="ARBA" id="ARBA00023002"/>
    </source>
</evidence>
<reference evidence="6 7" key="2">
    <citation type="journal article" date="2022" name="Mol. Biol. Evol.">
        <title>Comparative Genomics Reveals Insights into the Divergent Evolution of Astigmatic Mites and Household Pest Adaptations.</title>
        <authorList>
            <person name="Xiong Q."/>
            <person name="Wan A.T."/>
            <person name="Liu X."/>
            <person name="Fung C.S."/>
            <person name="Xiao X."/>
            <person name="Malainual N."/>
            <person name="Hou J."/>
            <person name="Wang L."/>
            <person name="Wang M."/>
            <person name="Yang K.Y."/>
            <person name="Cui Y."/>
            <person name="Leung E.L."/>
            <person name="Nong W."/>
            <person name="Shin S.K."/>
            <person name="Au S.W."/>
            <person name="Jeong K.Y."/>
            <person name="Chew F.T."/>
            <person name="Hui J.H."/>
            <person name="Leung T.F."/>
            <person name="Tungtrongchitr A."/>
            <person name="Zhong N."/>
            <person name="Liu Z."/>
            <person name="Tsui S.K."/>
        </authorList>
    </citation>
    <scope>NUCLEOTIDE SEQUENCE [LARGE SCALE GENOMIC DNA]</scope>
    <source>
        <strain evidence="6">Derp</strain>
    </source>
</reference>
<dbReference type="EMBL" id="NJHN03000121">
    <property type="protein sequence ID" value="KAH9413388.1"/>
    <property type="molecule type" value="Genomic_DNA"/>
</dbReference>
<evidence type="ECO:0000259" key="5">
    <source>
        <dbReference type="Pfam" id="PF00676"/>
    </source>
</evidence>
<dbReference type="InterPro" id="IPR050771">
    <property type="entry name" value="Alpha-ketoacid_DH_E1_comp"/>
</dbReference>
<comment type="cofactor">
    <cofactor evidence="4">
        <name>thiamine diphosphate</name>
        <dbReference type="ChEBI" id="CHEBI:58937"/>
    </cofactor>
</comment>
<name>A0ABQ8ISV3_DERPT</name>
<evidence type="ECO:0000256" key="2">
    <source>
        <dbReference type="ARBA" id="ARBA00022946"/>
    </source>
</evidence>
<comment type="caution">
    <text evidence="6">The sequence shown here is derived from an EMBL/GenBank/DDBJ whole genome shotgun (WGS) entry which is preliminary data.</text>
</comment>
<evidence type="ECO:0000256" key="1">
    <source>
        <dbReference type="ARBA" id="ARBA00008646"/>
    </source>
</evidence>
<comment type="function">
    <text evidence="4">The branched-chain alpha-keto dehydrogenase complex catalyzes the overall conversion of alpha-keto acids to acyl-CoA and CO(2). It contains multiple copies of three enzymatic components: branched-chain alpha-keto acid decarboxylase (E1), lipoamide acyltransferase (E2) and lipoamide dehydrogenase (E3).</text>
</comment>
<sequence>NTTTTTNNDNTKLFEHETNIRSLNLKRNINDDNDDDQLPGMKSSFTTEMKFLDRCDEQDTIKPFRILDIDGTFVAKQYENQLDINLMKRFYREIIRLNQMDDILNQAQRQGRISFYMASYGEEATHFGPAAALSDNDWIFGQYREPGVLLWRGFSYENFINQCFGNHMDLGKGRQMPIHYGSRDLNYVTIKSSLATGLPHAVGAAYGFKLTQQDRVSFAYFGEGASSEGDVHAAFNFAATIQCPVIFFCRNNGYAISTPTQEQYHGDGIVVRGPALGIPSIRVDGNDILACYYAVKEARKICRQESRPALIEAMTYRLSHHSTSDDSSVYRSDVEVKSWKESSHPLNRIEKLLRRYNVFDEKEEKEWRQKNRKEMIMLMDRLEKLPKFPIKEMFTDVLDQMPKNLHEQYQELMEHLQQYHQHYPQLKNFMESSPTNESIKSN</sequence>
<evidence type="ECO:0000313" key="6">
    <source>
        <dbReference type="EMBL" id="KAH9413388.1"/>
    </source>
</evidence>
<comment type="catalytic activity">
    <reaction evidence="4">
        <text>N(6)-[(R)-lipoyl]-L-lysyl-[protein] + 3-methyl-2-oxobutanoate + H(+) = N(6)-[(R)-S(8)-2-methylpropanoyldihydrolipoyl]-L-lysyl-[protein] + CO2</text>
        <dbReference type="Rhea" id="RHEA:13457"/>
        <dbReference type="Rhea" id="RHEA-COMP:10474"/>
        <dbReference type="Rhea" id="RHEA-COMP:10497"/>
        <dbReference type="ChEBI" id="CHEBI:11851"/>
        <dbReference type="ChEBI" id="CHEBI:15378"/>
        <dbReference type="ChEBI" id="CHEBI:16526"/>
        <dbReference type="ChEBI" id="CHEBI:83099"/>
        <dbReference type="ChEBI" id="CHEBI:83142"/>
        <dbReference type="EC" id="1.2.4.4"/>
    </reaction>
</comment>
<dbReference type="Proteomes" id="UP000887458">
    <property type="component" value="Unassembled WGS sequence"/>
</dbReference>
<dbReference type="PANTHER" id="PTHR43380">
    <property type="entry name" value="2-OXOISOVALERATE DEHYDROGENASE SUBUNIT ALPHA, MITOCHONDRIAL"/>
    <property type="match status" value="1"/>
</dbReference>
<gene>
    <name evidence="6" type="ORF">DERP_007864</name>
</gene>
<keyword evidence="7" id="KW-1185">Reference proteome</keyword>
<dbReference type="InterPro" id="IPR001017">
    <property type="entry name" value="DH_E1"/>
</dbReference>
<organism evidence="6 7">
    <name type="scientific">Dermatophagoides pteronyssinus</name>
    <name type="common">European house dust mite</name>
    <dbReference type="NCBI Taxonomy" id="6956"/>
    <lineage>
        <taxon>Eukaryota</taxon>
        <taxon>Metazoa</taxon>
        <taxon>Ecdysozoa</taxon>
        <taxon>Arthropoda</taxon>
        <taxon>Chelicerata</taxon>
        <taxon>Arachnida</taxon>
        <taxon>Acari</taxon>
        <taxon>Acariformes</taxon>
        <taxon>Sarcoptiformes</taxon>
        <taxon>Astigmata</taxon>
        <taxon>Psoroptidia</taxon>
        <taxon>Analgoidea</taxon>
        <taxon>Pyroglyphidae</taxon>
        <taxon>Dermatophagoidinae</taxon>
        <taxon>Dermatophagoides</taxon>
    </lineage>
</organism>
<dbReference type="Gene3D" id="3.40.50.970">
    <property type="match status" value="1"/>
</dbReference>
<dbReference type="SUPFAM" id="SSF52518">
    <property type="entry name" value="Thiamin diphosphate-binding fold (THDP-binding)"/>
    <property type="match status" value="1"/>
</dbReference>
<dbReference type="EC" id="1.2.4.4" evidence="4"/>
<protein>
    <recommendedName>
        <fullName evidence="4">2-oxoisovalerate dehydrogenase subunit alpha</fullName>
        <ecNumber evidence="4">1.2.4.4</ecNumber>
    </recommendedName>
    <alternativeName>
        <fullName evidence="4">Branched-chain alpha-keto acid dehydrogenase E1 component alpha chain</fullName>
    </alternativeName>
</protein>
<comment type="similarity">
    <text evidence="1 4">Belongs to the BCKDHA family.</text>
</comment>